<feature type="domain" description="Zn(2)-C6 fungal-type" evidence="8">
    <location>
        <begin position="18"/>
        <end position="47"/>
    </location>
</feature>
<dbReference type="GO" id="GO:0008270">
    <property type="term" value="F:zinc ion binding"/>
    <property type="evidence" value="ECO:0007669"/>
    <property type="project" value="InterPro"/>
</dbReference>
<dbReference type="GO" id="GO:0009893">
    <property type="term" value="P:positive regulation of metabolic process"/>
    <property type="evidence" value="ECO:0007669"/>
    <property type="project" value="UniProtKB-ARBA"/>
</dbReference>
<dbReference type="AlphaFoldDB" id="A0A5N6E0Z2"/>
<protein>
    <recommendedName>
        <fullName evidence="8">Zn(2)-C6 fungal-type domain-containing protein</fullName>
    </recommendedName>
</protein>
<dbReference type="PANTHER" id="PTHR31001:SF85">
    <property type="entry name" value="ZN(II)2CYS6 TRANSCRIPTION FACTOR (EUROFUNG)"/>
    <property type="match status" value="1"/>
</dbReference>
<dbReference type="GO" id="GO:0006351">
    <property type="term" value="P:DNA-templated transcription"/>
    <property type="evidence" value="ECO:0007669"/>
    <property type="project" value="InterPro"/>
</dbReference>
<dbReference type="InterPro" id="IPR001138">
    <property type="entry name" value="Zn2Cys6_DnaBD"/>
</dbReference>
<evidence type="ECO:0000256" key="4">
    <source>
        <dbReference type="ARBA" id="ARBA00023125"/>
    </source>
</evidence>
<dbReference type="Proteomes" id="UP000326532">
    <property type="component" value="Unassembled WGS sequence"/>
</dbReference>
<dbReference type="PANTHER" id="PTHR31001">
    <property type="entry name" value="UNCHARACTERIZED TRANSCRIPTIONAL REGULATORY PROTEIN"/>
    <property type="match status" value="1"/>
</dbReference>
<feature type="region of interest" description="Disordered" evidence="7">
    <location>
        <begin position="636"/>
        <end position="669"/>
    </location>
</feature>
<feature type="region of interest" description="Disordered" evidence="7">
    <location>
        <begin position="96"/>
        <end position="115"/>
    </location>
</feature>
<keyword evidence="10" id="KW-1185">Reference proteome</keyword>
<dbReference type="GO" id="GO:0005634">
    <property type="term" value="C:nucleus"/>
    <property type="evidence" value="ECO:0007669"/>
    <property type="project" value="UniProtKB-SubCell"/>
</dbReference>
<proteinExistence type="predicted"/>
<dbReference type="SMART" id="SM00906">
    <property type="entry name" value="Fungal_trans"/>
    <property type="match status" value="1"/>
</dbReference>
<reference evidence="9 10" key="1">
    <citation type="submission" date="2019-04" db="EMBL/GenBank/DDBJ databases">
        <title>Fungal friends and foes A comparative genomics study of 23 Aspergillus species from section Flavi.</title>
        <authorList>
            <consortium name="DOE Joint Genome Institute"/>
            <person name="Kjaerbolling I."/>
            <person name="Vesth T.C."/>
            <person name="Frisvad J.C."/>
            <person name="Nybo J.L."/>
            <person name="Theobald S."/>
            <person name="Kildgaard S."/>
            <person name="Petersen T.I."/>
            <person name="Kuo A."/>
            <person name="Sato A."/>
            <person name="Lyhne E.K."/>
            <person name="Kogle M.E."/>
            <person name="Wiebenga A."/>
            <person name="Kun R.S."/>
            <person name="Lubbers R.J."/>
            <person name="Makela M.R."/>
            <person name="Barry K."/>
            <person name="Chovatia M."/>
            <person name="Clum A."/>
            <person name="Daum C."/>
            <person name="Haridas S."/>
            <person name="He G."/>
            <person name="LaButti K."/>
            <person name="Lipzen A."/>
            <person name="Mondo S."/>
            <person name="Pangilinan J."/>
            <person name="Riley R."/>
            <person name="Salamov A."/>
            <person name="Simmons B.A."/>
            <person name="Magnuson J.K."/>
            <person name="Henrissat B."/>
            <person name="Mortensen U.H."/>
            <person name="Larsen T.O."/>
            <person name="De vries R.P."/>
            <person name="Grigoriev I.V."/>
            <person name="Machida M."/>
            <person name="Baker S.E."/>
            <person name="Andersen M.R."/>
        </authorList>
    </citation>
    <scope>NUCLEOTIDE SEQUENCE [LARGE SCALE GENOMIC DNA]</scope>
    <source>
        <strain evidence="9 10">CBS 117618</strain>
    </source>
</reference>
<evidence type="ECO:0000256" key="6">
    <source>
        <dbReference type="ARBA" id="ARBA00023242"/>
    </source>
</evidence>
<dbReference type="Gene3D" id="4.10.240.10">
    <property type="entry name" value="Zn(2)-C6 fungal-type DNA-binding domain"/>
    <property type="match status" value="1"/>
</dbReference>
<name>A0A5N6E0Z2_ASPPA</name>
<dbReference type="SMART" id="SM00066">
    <property type="entry name" value="GAL4"/>
    <property type="match status" value="1"/>
</dbReference>
<keyword evidence="5" id="KW-0804">Transcription</keyword>
<dbReference type="Pfam" id="PF04082">
    <property type="entry name" value="Fungal_trans"/>
    <property type="match status" value="1"/>
</dbReference>
<evidence type="ECO:0000313" key="10">
    <source>
        <dbReference type="Proteomes" id="UP000326532"/>
    </source>
</evidence>
<dbReference type="PROSITE" id="PS50048">
    <property type="entry name" value="ZN2_CY6_FUNGAL_2"/>
    <property type="match status" value="1"/>
</dbReference>
<accession>A0A5N6E0Z2</accession>
<comment type="subcellular location">
    <subcellularLocation>
        <location evidence="1">Nucleus</location>
    </subcellularLocation>
</comment>
<organism evidence="9 10">
    <name type="scientific">Aspergillus parasiticus</name>
    <dbReference type="NCBI Taxonomy" id="5067"/>
    <lineage>
        <taxon>Eukaryota</taxon>
        <taxon>Fungi</taxon>
        <taxon>Dikarya</taxon>
        <taxon>Ascomycota</taxon>
        <taxon>Pezizomycotina</taxon>
        <taxon>Eurotiomycetes</taxon>
        <taxon>Eurotiomycetidae</taxon>
        <taxon>Eurotiales</taxon>
        <taxon>Aspergillaceae</taxon>
        <taxon>Aspergillus</taxon>
        <taxon>Aspergillus subgen. Circumdati</taxon>
    </lineage>
</organism>
<dbReference type="InterPro" id="IPR050613">
    <property type="entry name" value="Sec_Metabolite_Reg"/>
</dbReference>
<dbReference type="GO" id="GO:0003677">
    <property type="term" value="F:DNA binding"/>
    <property type="evidence" value="ECO:0007669"/>
    <property type="project" value="UniProtKB-KW"/>
</dbReference>
<evidence type="ECO:0000259" key="8">
    <source>
        <dbReference type="PROSITE" id="PS50048"/>
    </source>
</evidence>
<evidence type="ECO:0000256" key="7">
    <source>
        <dbReference type="SAM" id="MobiDB-lite"/>
    </source>
</evidence>
<feature type="region of interest" description="Disordered" evidence="7">
    <location>
        <begin position="50"/>
        <end position="76"/>
    </location>
</feature>
<dbReference type="GO" id="GO:0000981">
    <property type="term" value="F:DNA-binding transcription factor activity, RNA polymerase II-specific"/>
    <property type="evidence" value="ECO:0007669"/>
    <property type="project" value="InterPro"/>
</dbReference>
<evidence type="ECO:0000256" key="1">
    <source>
        <dbReference type="ARBA" id="ARBA00004123"/>
    </source>
</evidence>
<keyword evidence="2" id="KW-0479">Metal-binding</keyword>
<evidence type="ECO:0000256" key="3">
    <source>
        <dbReference type="ARBA" id="ARBA00023015"/>
    </source>
</evidence>
<keyword evidence="6" id="KW-0539">Nucleus</keyword>
<dbReference type="CDD" id="cd12148">
    <property type="entry name" value="fungal_TF_MHR"/>
    <property type="match status" value="1"/>
</dbReference>
<sequence length="740" mass="82818">MAATYAGLPLANGLQPLSCLRCAHRKVRCDRVVPCSNCIRHNAVCDFPQPKTEKRQRRKVAVASPSSRNKLRPGLDRYKDIKNLSVDVDTIPESLQGAITHPPRRNKTPSRETVDAAAAPNGQLIVMGKRSRYVEGDLWTRIGQELNAGAMFPDPSSDEEDDEEVASDTPVGYKTSALALRLSPQTPSIESYYPTKQHFRILWPIYLSNIHPVTMILHAPSAGEILTKAVEDHGHTSRNVESLMFAILMCALTSVTDAECTRLLGEERAVLLSRYRRGCEIALNKANYLMSCSISVLQAYTIYLVAIGPHVDPCEHWNLTGIAKRNAQRLGLHQEISTAGLTPFEIEMRRRLWSQIVMHDTISAQNAGLHWPDIDCNIIAPSNVNDVDLSPSMKHSPKQRVGATEMIFCNLRHKVMKFMGQVNGGKRPWALAAGEKWTFAVDQIYRTEREKAVAEMEEELELEFLRYCDMLNPVHFLTVIVARLSLCKLRYAILASCQHGKNGSDCTGKDRDAMFTAALKVLEYENNASSQPSVRCFLWHTRQHFTWSCLIDILEILTTQPRSEQADKAWEQIRMFYDACPNLHQNLSSTLPLYRVVNKLVVKAWRVRETEASERGETLVSPTYITSLREQEHGTKITTEAEELQRSSTSSASHTLGDQATNQGPLSVSGGFGQGLTHWPNWADLNIAGSRLTGNDMNFLDPALSQGVHTSLVGRNYNLHLPQNPMLPLDQYVTSGWGVP</sequence>
<evidence type="ECO:0000256" key="5">
    <source>
        <dbReference type="ARBA" id="ARBA00023163"/>
    </source>
</evidence>
<evidence type="ECO:0000256" key="2">
    <source>
        <dbReference type="ARBA" id="ARBA00022723"/>
    </source>
</evidence>
<dbReference type="Pfam" id="PF00172">
    <property type="entry name" value="Zn_clus"/>
    <property type="match status" value="1"/>
</dbReference>
<dbReference type="CDD" id="cd00067">
    <property type="entry name" value="GAL4"/>
    <property type="match status" value="1"/>
</dbReference>
<keyword evidence="3" id="KW-0805">Transcription regulation</keyword>
<dbReference type="InterPro" id="IPR007219">
    <property type="entry name" value="XnlR_reg_dom"/>
</dbReference>
<keyword evidence="4" id="KW-0238">DNA-binding</keyword>
<feature type="compositionally biased region" description="Polar residues" evidence="7">
    <location>
        <begin position="646"/>
        <end position="666"/>
    </location>
</feature>
<dbReference type="SUPFAM" id="SSF57701">
    <property type="entry name" value="Zn2/Cys6 DNA-binding domain"/>
    <property type="match status" value="1"/>
</dbReference>
<dbReference type="VEuPathDB" id="FungiDB:BDV34DRAFT_220026"/>
<dbReference type="PROSITE" id="PS00463">
    <property type="entry name" value="ZN2_CY6_FUNGAL_1"/>
    <property type="match status" value="1"/>
</dbReference>
<dbReference type="OMA" id="YDTISAH"/>
<evidence type="ECO:0000313" key="9">
    <source>
        <dbReference type="EMBL" id="KAB8210847.1"/>
    </source>
</evidence>
<dbReference type="InterPro" id="IPR036864">
    <property type="entry name" value="Zn2-C6_fun-type_DNA-bd_sf"/>
</dbReference>
<dbReference type="EMBL" id="ML734940">
    <property type="protein sequence ID" value="KAB8210847.1"/>
    <property type="molecule type" value="Genomic_DNA"/>
</dbReference>
<gene>
    <name evidence="9" type="ORF">BDV34DRAFT_220026</name>
</gene>